<feature type="region of interest" description="Disordered" evidence="1">
    <location>
        <begin position="268"/>
        <end position="289"/>
    </location>
</feature>
<reference evidence="3" key="1">
    <citation type="submission" date="2011-07" db="EMBL/GenBank/DDBJ databases">
        <authorList>
            <consortium name="Caenorhabditis brenneri Sequencing and Analysis Consortium"/>
            <person name="Wilson R.K."/>
        </authorList>
    </citation>
    <scope>NUCLEOTIDE SEQUENCE [LARGE SCALE GENOMIC DNA]</scope>
    <source>
        <strain evidence="3">PB2801</strain>
    </source>
</reference>
<dbReference type="InParanoid" id="G0NUC2"/>
<feature type="compositionally biased region" description="Basic and acidic residues" evidence="1">
    <location>
        <begin position="20"/>
        <end position="31"/>
    </location>
</feature>
<protein>
    <submittedName>
        <fullName evidence="2">Uncharacterized protein</fullName>
    </submittedName>
</protein>
<dbReference type="Proteomes" id="UP000008068">
    <property type="component" value="Unassembled WGS sequence"/>
</dbReference>
<keyword evidence="3" id="KW-1185">Reference proteome</keyword>
<evidence type="ECO:0000313" key="3">
    <source>
        <dbReference type="Proteomes" id="UP000008068"/>
    </source>
</evidence>
<sequence>MPARKRQREPSVTDHNPNSKRTDSAPEESSKKSSAPESVEDQKIKSLLRECSWWQRNFIADTERVLSVWEDRHGRLRPYIDLQLKKKEDRLQVRKSVSEQIKKYKIELSGLKIQEVLASSNVKEMKDQEEKLEMVHTEVSKFKKCSVRDSDDIEIIELRPYEPYKEELEAALQKIPTFASYESEINNLPKLKKGDLDCILWPEKIVDLSPYSIHWEKNFEEAAECRLLDEKLKNCKQSEQQALSEYKLVRTRQVMIELTDKMIKETPAQAPQEAPHPLGHHGQEVITLD</sequence>
<gene>
    <name evidence="2" type="ORF">CAEBREN_24988</name>
</gene>
<proteinExistence type="predicted"/>
<evidence type="ECO:0000256" key="1">
    <source>
        <dbReference type="SAM" id="MobiDB-lite"/>
    </source>
</evidence>
<dbReference type="HOGENOM" id="CLU_963865_0_0_1"/>
<dbReference type="AlphaFoldDB" id="G0NUC2"/>
<evidence type="ECO:0000313" key="2">
    <source>
        <dbReference type="EMBL" id="EGT37761.1"/>
    </source>
</evidence>
<accession>G0NUC2</accession>
<feature type="region of interest" description="Disordered" evidence="1">
    <location>
        <begin position="1"/>
        <end position="41"/>
    </location>
</feature>
<dbReference type="EMBL" id="GL379949">
    <property type="protein sequence ID" value="EGT37761.1"/>
    <property type="molecule type" value="Genomic_DNA"/>
</dbReference>
<name>G0NUC2_CAEBE</name>
<organism evidence="3">
    <name type="scientific">Caenorhabditis brenneri</name>
    <name type="common">Nematode worm</name>
    <dbReference type="NCBI Taxonomy" id="135651"/>
    <lineage>
        <taxon>Eukaryota</taxon>
        <taxon>Metazoa</taxon>
        <taxon>Ecdysozoa</taxon>
        <taxon>Nematoda</taxon>
        <taxon>Chromadorea</taxon>
        <taxon>Rhabditida</taxon>
        <taxon>Rhabditina</taxon>
        <taxon>Rhabditomorpha</taxon>
        <taxon>Rhabditoidea</taxon>
        <taxon>Rhabditidae</taxon>
        <taxon>Peloderinae</taxon>
        <taxon>Caenorhabditis</taxon>
    </lineage>
</organism>
<dbReference type="eggNOG" id="ENOG502S1VC">
    <property type="taxonomic scope" value="Eukaryota"/>
</dbReference>